<dbReference type="SMART" id="SM00470">
    <property type="entry name" value="ParB"/>
    <property type="match status" value="1"/>
</dbReference>
<reference evidence="3 4" key="2">
    <citation type="journal article" date="2016" name="Genome Announc.">
        <title>Complete Genome Sequence of Sphingopyxis macrogoltabida Strain 203N (NBRC 111659), a Polyethylene Glycol Degrader.</title>
        <authorList>
            <person name="Ohtsubo Y."/>
            <person name="Nonoyama S."/>
            <person name="Nagata Y."/>
            <person name="Numata M."/>
            <person name="Tsuchikane K."/>
            <person name="Hosoyama A."/>
            <person name="Yamazoe A."/>
            <person name="Tsuda M."/>
            <person name="Fujita N."/>
            <person name="Kawai F."/>
        </authorList>
    </citation>
    <scope>NUCLEOTIDE SEQUENCE [LARGE SCALE GENOMIC DNA]</scope>
    <source>
        <strain evidence="3 4">203N</strain>
    </source>
</reference>
<dbReference type="SUPFAM" id="SSF110849">
    <property type="entry name" value="ParB/Sulfiredoxin"/>
    <property type="match status" value="1"/>
</dbReference>
<keyword evidence="4" id="KW-1185">Reference proteome</keyword>
<dbReference type="CDD" id="cd16406">
    <property type="entry name" value="ParB_N_like"/>
    <property type="match status" value="1"/>
</dbReference>
<feature type="domain" description="ParB-like N-terminal" evidence="2">
    <location>
        <begin position="4"/>
        <end position="101"/>
    </location>
</feature>
<sequence>MKLDFIDLGNLSIAAANMRGKGKDPDVADLMPSIRARGVLVPLLVRPNCSEGHYEIVAGRRRFTAVGAIAREGGAVKPIPCAILDEGDDADALEASMLENLARVQPDEVSQWEAFVALVKARRSVEEVADSFGFEPRAVKRILALGNLLPRIRTLYRGGEIDAGTVRHLTLASKSQQKAWLALFDDEGSYCPTGHQLKAWLFGGTAIAVKHALFDTEEAKLATVSDLFGEDSFFADGDAFWSAQVAAIEARKADYLEAGWSDVVIMARGDWFRSWDYAHAGKRKGGRIYVEVRESGEVAFHEGFVTTKEAKRLSSGGGSEDGDAVMAKPVHPEVSGPLNAYIDLHRHAAVRADLAGHGGVALRAMLAHVIAGADLWRVDVEGQRAPKEDIAESVETSSAETTFDLKRRAVLAVLACDEESLTVTGRPLNRPPFAPLFARLLDLPDPVVLEIVAIVMGETLQAGSEAVEMIGLHLGTDMRQHWSADAAFFDQLRDREVLLAIVGEVAGPEVAAANAGEKGKALKAIVSDCLEGANGRAKAEPWIPQWMAFPPSAYTARGGVGSVASAARIAHELAIRAAPEPDAEDERPLAA</sequence>
<accession>A0AAC9AX08</accession>
<dbReference type="KEGG" id="smaz:LH19_20795"/>
<dbReference type="AlphaFoldDB" id="A0AAC9AX08"/>
<dbReference type="InterPro" id="IPR036086">
    <property type="entry name" value="ParB/Sulfiredoxin_sf"/>
</dbReference>
<evidence type="ECO:0000313" key="3">
    <source>
        <dbReference type="EMBL" id="AMU91574.1"/>
    </source>
</evidence>
<dbReference type="GO" id="GO:0007059">
    <property type="term" value="P:chromosome segregation"/>
    <property type="evidence" value="ECO:0007669"/>
    <property type="project" value="TreeGrafter"/>
</dbReference>
<dbReference type="InterPro" id="IPR003115">
    <property type="entry name" value="ParB_N"/>
</dbReference>
<gene>
    <name evidence="3" type="ORF">ATM17_21385</name>
</gene>
<dbReference type="InterPro" id="IPR050336">
    <property type="entry name" value="Chromosome_partition/occlusion"/>
</dbReference>
<evidence type="ECO:0000313" key="4">
    <source>
        <dbReference type="Proteomes" id="UP000076088"/>
    </source>
</evidence>
<comment type="similarity">
    <text evidence="1">Belongs to the ParB family.</text>
</comment>
<dbReference type="GO" id="GO:0005694">
    <property type="term" value="C:chromosome"/>
    <property type="evidence" value="ECO:0007669"/>
    <property type="project" value="TreeGrafter"/>
</dbReference>
<name>A0AAC9AX08_SPHMC</name>
<evidence type="ECO:0000259" key="2">
    <source>
        <dbReference type="SMART" id="SM00470"/>
    </source>
</evidence>
<proteinExistence type="inferred from homology"/>
<dbReference type="Gene3D" id="1.10.10.2830">
    <property type="match status" value="1"/>
</dbReference>
<dbReference type="NCBIfam" id="TIGR00180">
    <property type="entry name" value="parB_part"/>
    <property type="match status" value="1"/>
</dbReference>
<dbReference type="InterPro" id="IPR004437">
    <property type="entry name" value="ParB/RepB/Spo0J"/>
</dbReference>
<dbReference type="SUPFAM" id="SSF109709">
    <property type="entry name" value="KorB DNA-binding domain-like"/>
    <property type="match status" value="1"/>
</dbReference>
<dbReference type="PANTHER" id="PTHR33375">
    <property type="entry name" value="CHROMOSOME-PARTITIONING PROTEIN PARB-RELATED"/>
    <property type="match status" value="1"/>
</dbReference>
<dbReference type="PANTHER" id="PTHR33375:SF7">
    <property type="entry name" value="CHROMOSOME 2-PARTITIONING PROTEIN PARB-RELATED"/>
    <property type="match status" value="1"/>
</dbReference>
<dbReference type="RefSeq" id="WP_054731594.1">
    <property type="nucleotide sequence ID" value="NZ_CP009429.1"/>
</dbReference>
<dbReference type="EMBL" id="CP013344">
    <property type="protein sequence ID" value="AMU91574.1"/>
    <property type="molecule type" value="Genomic_DNA"/>
</dbReference>
<dbReference type="Pfam" id="PF02195">
    <property type="entry name" value="ParB_N"/>
    <property type="match status" value="1"/>
</dbReference>
<evidence type="ECO:0000256" key="1">
    <source>
        <dbReference type="ARBA" id="ARBA00006295"/>
    </source>
</evidence>
<protein>
    <submittedName>
        <fullName evidence="3">Chromosome partitioning protein ParB</fullName>
    </submittedName>
</protein>
<dbReference type="Proteomes" id="UP000076088">
    <property type="component" value="Chromosome"/>
</dbReference>
<organism evidence="3 4">
    <name type="scientific">Sphingopyxis macrogoltabida</name>
    <name type="common">Sphingomonas macrogoltabidus</name>
    <dbReference type="NCBI Taxonomy" id="33050"/>
    <lineage>
        <taxon>Bacteria</taxon>
        <taxon>Pseudomonadati</taxon>
        <taxon>Pseudomonadota</taxon>
        <taxon>Alphaproteobacteria</taxon>
        <taxon>Sphingomonadales</taxon>
        <taxon>Sphingomonadaceae</taxon>
        <taxon>Sphingopyxis</taxon>
    </lineage>
</organism>
<dbReference type="GO" id="GO:0003677">
    <property type="term" value="F:DNA binding"/>
    <property type="evidence" value="ECO:0007669"/>
    <property type="project" value="InterPro"/>
</dbReference>
<dbReference type="Gene3D" id="3.90.1530.30">
    <property type="match status" value="1"/>
</dbReference>
<reference evidence="4" key="1">
    <citation type="submission" date="2015-11" db="EMBL/GenBank/DDBJ databases">
        <title>Complete genome sequence of a polyethylene-glycol degrader Sphingopyxis macrogoltabida 203N (NBRC 111659).</title>
        <authorList>
            <person name="Yoshiyuki O."/>
            <person name="Shouta N."/>
            <person name="Nagata Y."/>
            <person name="Numata M."/>
            <person name="Tsuchikane K."/>
            <person name="Hosoyama A."/>
            <person name="Yamazoe A."/>
            <person name="Tsuda M."/>
            <person name="Fujita N."/>
            <person name="Kawai F."/>
        </authorList>
    </citation>
    <scope>NUCLEOTIDE SEQUENCE [LARGE SCALE GENOMIC DNA]</scope>
    <source>
        <strain evidence="4">203N</strain>
    </source>
</reference>